<dbReference type="InterPro" id="IPR046829">
    <property type="entry name" value="Calmod_bind_C"/>
</dbReference>
<comment type="caution">
    <text evidence="12">The sequence shown here is derived from an EMBL/GenBank/DDBJ whole genome shotgun (WGS) entry which is preliminary data.</text>
</comment>
<dbReference type="Pfam" id="PF20452">
    <property type="entry name" value="Calmod_bind_C"/>
    <property type="match status" value="1"/>
</dbReference>
<gene>
    <name evidence="12" type="ORF">PIB30_037243</name>
</gene>
<evidence type="ECO:0000256" key="7">
    <source>
        <dbReference type="ARBA" id="ARBA00023242"/>
    </source>
</evidence>
<dbReference type="Proteomes" id="UP001341840">
    <property type="component" value="Unassembled WGS sequence"/>
</dbReference>
<dbReference type="EMBL" id="JASCZI010060601">
    <property type="protein sequence ID" value="MED6134447.1"/>
    <property type="molecule type" value="Genomic_DNA"/>
</dbReference>
<proteinExistence type="inferred from homology"/>
<evidence type="ECO:0000256" key="4">
    <source>
        <dbReference type="ARBA" id="ARBA00023125"/>
    </source>
</evidence>
<name>A0ABU6SDI8_9FABA</name>
<accession>A0ABU6SDI8</accession>
<feature type="compositionally biased region" description="Polar residues" evidence="8">
    <location>
        <begin position="32"/>
        <end position="42"/>
    </location>
</feature>
<dbReference type="PANTHER" id="PTHR31713">
    <property type="entry name" value="OS02G0177800 PROTEIN"/>
    <property type="match status" value="1"/>
</dbReference>
<feature type="domain" description="Calmodulin binding protein C-terminal" evidence="11">
    <location>
        <begin position="341"/>
        <end position="402"/>
    </location>
</feature>
<evidence type="ECO:0000259" key="9">
    <source>
        <dbReference type="Pfam" id="PF07887"/>
    </source>
</evidence>
<organism evidence="12 13">
    <name type="scientific">Stylosanthes scabra</name>
    <dbReference type="NCBI Taxonomy" id="79078"/>
    <lineage>
        <taxon>Eukaryota</taxon>
        <taxon>Viridiplantae</taxon>
        <taxon>Streptophyta</taxon>
        <taxon>Embryophyta</taxon>
        <taxon>Tracheophyta</taxon>
        <taxon>Spermatophyta</taxon>
        <taxon>Magnoliopsida</taxon>
        <taxon>eudicotyledons</taxon>
        <taxon>Gunneridae</taxon>
        <taxon>Pentapetalae</taxon>
        <taxon>rosids</taxon>
        <taxon>fabids</taxon>
        <taxon>Fabales</taxon>
        <taxon>Fabaceae</taxon>
        <taxon>Papilionoideae</taxon>
        <taxon>50 kb inversion clade</taxon>
        <taxon>dalbergioids sensu lato</taxon>
        <taxon>Dalbergieae</taxon>
        <taxon>Pterocarpus clade</taxon>
        <taxon>Stylosanthes</taxon>
    </lineage>
</organism>
<evidence type="ECO:0000256" key="2">
    <source>
        <dbReference type="ARBA" id="ARBA00007214"/>
    </source>
</evidence>
<feature type="domain" description="Calmodulin binding protein central" evidence="10">
    <location>
        <begin position="265"/>
        <end position="329"/>
    </location>
</feature>
<dbReference type="InterPro" id="IPR012416">
    <property type="entry name" value="CBP60"/>
</dbReference>
<protein>
    <recommendedName>
        <fullName evidence="14">Calmodulin-binding protein 60 G</fullName>
    </recommendedName>
</protein>
<keyword evidence="13" id="KW-1185">Reference proteome</keyword>
<comment type="subcellular location">
    <subcellularLocation>
        <location evidence="1">Nucleus</location>
    </subcellularLocation>
</comment>
<feature type="domain" description="Calmodulin binding protein-like N-terminal" evidence="9">
    <location>
        <begin position="109"/>
        <end position="252"/>
    </location>
</feature>
<evidence type="ECO:0008006" key="14">
    <source>
        <dbReference type="Google" id="ProtNLM"/>
    </source>
</evidence>
<evidence type="ECO:0000259" key="10">
    <source>
        <dbReference type="Pfam" id="PF20451"/>
    </source>
</evidence>
<keyword evidence="4" id="KW-0238">DNA-binding</keyword>
<dbReference type="Pfam" id="PF07887">
    <property type="entry name" value="Calmodulin_bind"/>
    <property type="match status" value="1"/>
</dbReference>
<evidence type="ECO:0000259" key="11">
    <source>
        <dbReference type="Pfam" id="PF20452"/>
    </source>
</evidence>
<keyword evidence="5" id="KW-0010">Activator</keyword>
<feature type="region of interest" description="Disordered" evidence="8">
    <location>
        <begin position="1"/>
        <end position="42"/>
    </location>
</feature>
<dbReference type="Pfam" id="PF20451">
    <property type="entry name" value="Calmod_bind_M"/>
    <property type="match status" value="1"/>
</dbReference>
<evidence type="ECO:0000256" key="3">
    <source>
        <dbReference type="ARBA" id="ARBA00023015"/>
    </source>
</evidence>
<dbReference type="InterPro" id="IPR046831">
    <property type="entry name" value="Calmodulin_bind_N"/>
</dbReference>
<keyword evidence="7" id="KW-0539">Nucleus</keyword>
<dbReference type="InterPro" id="IPR046830">
    <property type="entry name" value="Calmod_bind_M"/>
</dbReference>
<reference evidence="12 13" key="1">
    <citation type="journal article" date="2023" name="Plants (Basel)">
        <title>Bridging the Gap: Combining Genomics and Transcriptomics Approaches to Understand Stylosanthes scabra, an Orphan Legume from the Brazilian Caatinga.</title>
        <authorList>
            <person name="Ferreira-Neto J.R.C."/>
            <person name="da Silva M.D."/>
            <person name="Binneck E."/>
            <person name="de Melo N.F."/>
            <person name="da Silva R.H."/>
            <person name="de Melo A.L.T.M."/>
            <person name="Pandolfi V."/>
            <person name="Bustamante F.O."/>
            <person name="Brasileiro-Vidal A.C."/>
            <person name="Benko-Iseppon A.M."/>
        </authorList>
    </citation>
    <scope>NUCLEOTIDE SEQUENCE [LARGE SCALE GENOMIC DNA]</scope>
    <source>
        <tissue evidence="12">Leaves</tissue>
    </source>
</reference>
<evidence type="ECO:0000313" key="12">
    <source>
        <dbReference type="EMBL" id="MED6134447.1"/>
    </source>
</evidence>
<evidence type="ECO:0000313" key="13">
    <source>
        <dbReference type="Proteomes" id="UP001341840"/>
    </source>
</evidence>
<keyword evidence="6" id="KW-0804">Transcription</keyword>
<evidence type="ECO:0000256" key="8">
    <source>
        <dbReference type="SAM" id="MobiDB-lite"/>
    </source>
</evidence>
<evidence type="ECO:0000256" key="6">
    <source>
        <dbReference type="ARBA" id="ARBA00023163"/>
    </source>
</evidence>
<evidence type="ECO:0000256" key="1">
    <source>
        <dbReference type="ARBA" id="ARBA00004123"/>
    </source>
</evidence>
<keyword evidence="3" id="KW-0805">Transcription regulation</keyword>
<dbReference type="PANTHER" id="PTHR31713:SF43">
    <property type="entry name" value="CALMODULIN-BINDING PROTEIN 60 G"/>
    <property type="match status" value="1"/>
</dbReference>
<sequence>MAPHKRASSSDEGNDERDLQLPLCKRKPALPDTSTASGSGSTNDMALLLDSAIKKALHETIPPMLQQMIPPILEQMIPPMLQRYLSSPCYGVSVRRKISPPAGDGGRSLQLCLMKGLPSTIFTQINITAEDSSPLQIAVCDATIQHPKGDGPCVKVELCVLKGDFESEDWTSEEFNNNIESPREGKGPLLKGETVIVMKNGVGCFKKVEFTDNSSWTRSGKFRIGFRVVQSNSSQIVDIKEGRSEPIRVKDKRGVANEKPDRPSLDDKVSCLHKIAKNGPIRKQLSSNGIKTVKDLLRLNTTDQASLRQKTCNIPGRSWEKIIEHAKSCELDNEERYVYHYFTGTAEQQPAATLILNCIYEPLEVSSDGQNFYSLDSLSLEAKRWVETIKQEAYKNLKDLKPFGGIQCGAANQSLENFDFPVSQQGQGDMVQVQPSASTASYIGGGTQSVSEKVGCSSQQVADQQVTWQEFVGDNGCSNMNMSAIQIDQFPNYSDPSLYPFYSVGGDYGATSSNDSFHNNLDVYYWASKGGCNTVWAKFRNAVTRNALKWAILYAAKRKAKLVVHYHH</sequence>
<comment type="similarity">
    <text evidence="2">Belongs to the plant ACBP60 protein family.</text>
</comment>
<evidence type="ECO:0000256" key="5">
    <source>
        <dbReference type="ARBA" id="ARBA00023159"/>
    </source>
</evidence>